<dbReference type="InterPro" id="IPR043504">
    <property type="entry name" value="Peptidase_S1_PA_chymotrypsin"/>
</dbReference>
<dbReference type="OrthoDB" id="6380398at2759"/>
<dbReference type="EMBL" id="MCFD01000011">
    <property type="protein sequence ID" value="ORX68054.1"/>
    <property type="molecule type" value="Genomic_DNA"/>
</dbReference>
<keyword evidence="2" id="KW-0964">Secreted</keyword>
<keyword evidence="4" id="KW-0378">Hydrolase</keyword>
<evidence type="ECO:0000256" key="4">
    <source>
        <dbReference type="ARBA" id="ARBA00022801"/>
    </source>
</evidence>
<dbReference type="PROSITE" id="PS50240">
    <property type="entry name" value="TRYPSIN_DOM"/>
    <property type="match status" value="1"/>
</dbReference>
<name>A0A1Y1W4G1_9FUNG</name>
<feature type="chain" id="PRO_5012621107" evidence="5">
    <location>
        <begin position="19"/>
        <end position="323"/>
    </location>
</feature>
<dbReference type="Pfam" id="PF00089">
    <property type="entry name" value="Trypsin"/>
    <property type="match status" value="1"/>
</dbReference>
<dbReference type="InterPro" id="IPR050127">
    <property type="entry name" value="Serine_Proteases_S1"/>
</dbReference>
<dbReference type="STRING" id="61395.A0A1Y1W4G1"/>
<evidence type="ECO:0000256" key="1">
    <source>
        <dbReference type="ARBA" id="ARBA00004613"/>
    </source>
</evidence>
<dbReference type="SMART" id="SM00020">
    <property type="entry name" value="Tryp_SPc"/>
    <property type="match status" value="1"/>
</dbReference>
<evidence type="ECO:0000256" key="5">
    <source>
        <dbReference type="SAM" id="SignalP"/>
    </source>
</evidence>
<protein>
    <submittedName>
        <fullName evidence="7">Trypsin-like serine protease</fullName>
    </submittedName>
</protein>
<feature type="signal peptide" evidence="5">
    <location>
        <begin position="1"/>
        <end position="18"/>
    </location>
</feature>
<dbReference type="GO" id="GO:0005615">
    <property type="term" value="C:extracellular space"/>
    <property type="evidence" value="ECO:0007669"/>
    <property type="project" value="TreeGrafter"/>
</dbReference>
<dbReference type="GO" id="GO:0006508">
    <property type="term" value="P:proteolysis"/>
    <property type="evidence" value="ECO:0007669"/>
    <property type="project" value="UniProtKB-KW"/>
</dbReference>
<dbReference type="Proteomes" id="UP000193922">
    <property type="component" value="Unassembled WGS sequence"/>
</dbReference>
<dbReference type="InterPro" id="IPR018114">
    <property type="entry name" value="TRYPSIN_HIS"/>
</dbReference>
<dbReference type="AlphaFoldDB" id="A0A1Y1W4G1"/>
<dbReference type="InterPro" id="IPR001314">
    <property type="entry name" value="Peptidase_S1A"/>
</dbReference>
<evidence type="ECO:0000313" key="7">
    <source>
        <dbReference type="EMBL" id="ORX68054.1"/>
    </source>
</evidence>
<dbReference type="InterPro" id="IPR001254">
    <property type="entry name" value="Trypsin_dom"/>
</dbReference>
<dbReference type="GeneID" id="63808084"/>
<dbReference type="SUPFAM" id="SSF50494">
    <property type="entry name" value="Trypsin-like serine proteases"/>
    <property type="match status" value="1"/>
</dbReference>
<evidence type="ECO:0000256" key="3">
    <source>
        <dbReference type="ARBA" id="ARBA00022670"/>
    </source>
</evidence>
<dbReference type="GO" id="GO:0004252">
    <property type="term" value="F:serine-type endopeptidase activity"/>
    <property type="evidence" value="ECO:0007669"/>
    <property type="project" value="InterPro"/>
</dbReference>
<keyword evidence="3 7" id="KW-0645">Protease</keyword>
<dbReference type="CDD" id="cd00190">
    <property type="entry name" value="Tryp_SPc"/>
    <property type="match status" value="1"/>
</dbReference>
<comment type="caution">
    <text evidence="7">The sequence shown here is derived from an EMBL/GenBank/DDBJ whole genome shotgun (WGS) entry which is preliminary data.</text>
</comment>
<dbReference type="InterPro" id="IPR009003">
    <property type="entry name" value="Peptidase_S1_PA"/>
</dbReference>
<dbReference type="PROSITE" id="PS00134">
    <property type="entry name" value="TRYPSIN_HIS"/>
    <property type="match status" value="1"/>
</dbReference>
<proteinExistence type="predicted"/>
<keyword evidence="5" id="KW-0732">Signal</keyword>
<keyword evidence="8" id="KW-1185">Reference proteome</keyword>
<organism evidence="7 8">
    <name type="scientific">Linderina pennispora</name>
    <dbReference type="NCBI Taxonomy" id="61395"/>
    <lineage>
        <taxon>Eukaryota</taxon>
        <taxon>Fungi</taxon>
        <taxon>Fungi incertae sedis</taxon>
        <taxon>Zoopagomycota</taxon>
        <taxon>Kickxellomycotina</taxon>
        <taxon>Kickxellomycetes</taxon>
        <taxon>Kickxellales</taxon>
        <taxon>Kickxellaceae</taxon>
        <taxon>Linderina</taxon>
    </lineage>
</organism>
<comment type="subcellular location">
    <subcellularLocation>
        <location evidence="1">Secreted</location>
    </subcellularLocation>
</comment>
<dbReference type="PANTHER" id="PTHR24264:SF65">
    <property type="entry name" value="SRCR DOMAIN-CONTAINING PROTEIN"/>
    <property type="match status" value="1"/>
</dbReference>
<evidence type="ECO:0000313" key="8">
    <source>
        <dbReference type="Proteomes" id="UP000193922"/>
    </source>
</evidence>
<dbReference type="Gene3D" id="2.40.10.10">
    <property type="entry name" value="Trypsin-like serine proteases"/>
    <property type="match status" value="1"/>
</dbReference>
<evidence type="ECO:0000256" key="2">
    <source>
        <dbReference type="ARBA" id="ARBA00022525"/>
    </source>
</evidence>
<sequence>MKIFSFLGTLLCASSALAGVSTLAGTSPNNQGIITRQTPNRRTVRVVRRDASLPVMHERIIGGTKAPAGKYTFAVRLTIIRGTETFLCGGTLIAADTVVTAAHCMVDEDTNTIAEPEQVYKQDRPVSITVHPKYNPKLVTNDIAIIQIKPVDAELDGDGRFRCTPGDIPVDMTMTTMGWGKTSNNATSLAKTLMAVDVKVGQPRTCAQANPTYKSASGPEVCTVNALTPGKDSCQGDSGSPSVIEKGGQLYFVALTSVGTDLANSGSSDCALSDGLAFYTHVNYFMSFITSVTGASASTYTNGNSTKDLSGCMLAMLVSVLIL</sequence>
<feature type="domain" description="Peptidase S1" evidence="6">
    <location>
        <begin position="60"/>
        <end position="294"/>
    </location>
</feature>
<accession>A0A1Y1W4G1</accession>
<dbReference type="PRINTS" id="PR00722">
    <property type="entry name" value="CHYMOTRYPSIN"/>
</dbReference>
<gene>
    <name evidence="7" type="ORF">DL89DRAFT_324182</name>
</gene>
<reference evidence="7 8" key="1">
    <citation type="submission" date="2016-07" db="EMBL/GenBank/DDBJ databases">
        <title>Pervasive Adenine N6-methylation of Active Genes in Fungi.</title>
        <authorList>
            <consortium name="DOE Joint Genome Institute"/>
            <person name="Mondo S.J."/>
            <person name="Dannebaum R.O."/>
            <person name="Kuo R.C."/>
            <person name="Labutti K."/>
            <person name="Haridas S."/>
            <person name="Kuo A."/>
            <person name="Salamov A."/>
            <person name="Ahrendt S.R."/>
            <person name="Lipzen A."/>
            <person name="Sullivan W."/>
            <person name="Andreopoulos W.B."/>
            <person name="Clum A."/>
            <person name="Lindquist E."/>
            <person name="Daum C."/>
            <person name="Ramamoorthy G.K."/>
            <person name="Gryganskyi A."/>
            <person name="Culley D."/>
            <person name="Magnuson J.K."/>
            <person name="James T.Y."/>
            <person name="O'Malley M.A."/>
            <person name="Stajich J.E."/>
            <person name="Spatafora J.W."/>
            <person name="Visel A."/>
            <person name="Grigoriev I.V."/>
        </authorList>
    </citation>
    <scope>NUCLEOTIDE SEQUENCE [LARGE SCALE GENOMIC DNA]</scope>
    <source>
        <strain evidence="7 8">ATCC 12442</strain>
    </source>
</reference>
<dbReference type="PANTHER" id="PTHR24264">
    <property type="entry name" value="TRYPSIN-RELATED"/>
    <property type="match status" value="1"/>
</dbReference>
<evidence type="ECO:0000259" key="6">
    <source>
        <dbReference type="PROSITE" id="PS50240"/>
    </source>
</evidence>
<dbReference type="RefSeq" id="XP_040741900.1">
    <property type="nucleotide sequence ID" value="XM_040891436.1"/>
</dbReference>